<name>X1CTJ9_9ZZZZ</name>
<feature type="non-terminal residue" evidence="1">
    <location>
        <position position="1"/>
    </location>
</feature>
<reference evidence="1" key="1">
    <citation type="journal article" date="2014" name="Front. Microbiol.">
        <title>High frequency of phylogenetically diverse reductive dehalogenase-homologous genes in deep subseafloor sedimentary metagenomes.</title>
        <authorList>
            <person name="Kawai M."/>
            <person name="Futagami T."/>
            <person name="Toyoda A."/>
            <person name="Takaki Y."/>
            <person name="Nishi S."/>
            <person name="Hori S."/>
            <person name="Arai W."/>
            <person name="Tsubouchi T."/>
            <person name="Morono Y."/>
            <person name="Uchiyama I."/>
            <person name="Ito T."/>
            <person name="Fujiyama A."/>
            <person name="Inagaki F."/>
            <person name="Takami H."/>
        </authorList>
    </citation>
    <scope>NUCLEOTIDE SEQUENCE</scope>
    <source>
        <strain evidence="1">Expedition CK06-06</strain>
    </source>
</reference>
<gene>
    <name evidence="1" type="ORF">S01H4_63126</name>
</gene>
<evidence type="ECO:0000313" key="1">
    <source>
        <dbReference type="EMBL" id="GAH11801.1"/>
    </source>
</evidence>
<organism evidence="1">
    <name type="scientific">marine sediment metagenome</name>
    <dbReference type="NCBI Taxonomy" id="412755"/>
    <lineage>
        <taxon>unclassified sequences</taxon>
        <taxon>metagenomes</taxon>
        <taxon>ecological metagenomes</taxon>
    </lineage>
</organism>
<protein>
    <submittedName>
        <fullName evidence="1">Uncharacterized protein</fullName>
    </submittedName>
</protein>
<proteinExistence type="predicted"/>
<dbReference type="EMBL" id="BART01037863">
    <property type="protein sequence ID" value="GAH11801.1"/>
    <property type="molecule type" value="Genomic_DNA"/>
</dbReference>
<comment type="caution">
    <text evidence="1">The sequence shown here is derived from an EMBL/GenBank/DDBJ whole genome shotgun (WGS) entry which is preliminary data.</text>
</comment>
<dbReference type="AlphaFoldDB" id="X1CTJ9"/>
<accession>X1CTJ9</accession>
<sequence>YLEIMKNGKFSTISMCRNDEPYIVTLSYGFDETFNHD</sequence>